<dbReference type="InterPro" id="IPR003961">
    <property type="entry name" value="FN3_dom"/>
</dbReference>
<feature type="domain" description="Fibronectin type-III" evidence="3">
    <location>
        <begin position="1"/>
        <end position="71"/>
    </location>
</feature>
<feature type="region of interest" description="Disordered" evidence="2">
    <location>
        <begin position="148"/>
        <end position="170"/>
    </location>
</feature>
<dbReference type="AlphaFoldDB" id="A0A6J7I3X8"/>
<evidence type="ECO:0000256" key="2">
    <source>
        <dbReference type="SAM" id="MobiDB-lite"/>
    </source>
</evidence>
<feature type="domain" description="Fibronectin type-III" evidence="3">
    <location>
        <begin position="74"/>
        <end position="161"/>
    </location>
</feature>
<name>A0A6J7I3X8_9ZZZZ</name>
<organism evidence="4">
    <name type="scientific">freshwater metagenome</name>
    <dbReference type="NCBI Taxonomy" id="449393"/>
    <lineage>
        <taxon>unclassified sequences</taxon>
        <taxon>metagenomes</taxon>
        <taxon>ecological metagenomes</taxon>
    </lineage>
</organism>
<feature type="compositionally biased region" description="Pro residues" evidence="2">
    <location>
        <begin position="157"/>
        <end position="170"/>
    </location>
</feature>
<protein>
    <submittedName>
        <fullName evidence="4">Unannotated protein</fullName>
    </submittedName>
</protein>
<proteinExistence type="predicted"/>
<dbReference type="PANTHER" id="PTHR13817">
    <property type="entry name" value="TITIN"/>
    <property type="match status" value="1"/>
</dbReference>
<reference evidence="4" key="1">
    <citation type="submission" date="2020-05" db="EMBL/GenBank/DDBJ databases">
        <authorList>
            <person name="Chiriac C."/>
            <person name="Salcher M."/>
            <person name="Ghai R."/>
            <person name="Kavagutti S V."/>
        </authorList>
    </citation>
    <scope>NUCLEOTIDE SEQUENCE</scope>
</reference>
<dbReference type="EMBL" id="CAFBNB010000060">
    <property type="protein sequence ID" value="CAB4925493.1"/>
    <property type="molecule type" value="Genomic_DNA"/>
</dbReference>
<dbReference type="PANTHER" id="PTHR13817:SF73">
    <property type="entry name" value="FIBRONECTIN TYPE-III DOMAIN-CONTAINING PROTEIN"/>
    <property type="match status" value="1"/>
</dbReference>
<keyword evidence="1" id="KW-0677">Repeat</keyword>
<dbReference type="CDD" id="cd00063">
    <property type="entry name" value="FN3"/>
    <property type="match status" value="2"/>
</dbReference>
<evidence type="ECO:0000259" key="3">
    <source>
        <dbReference type="PROSITE" id="PS50853"/>
    </source>
</evidence>
<dbReference type="InterPro" id="IPR036116">
    <property type="entry name" value="FN3_sf"/>
</dbReference>
<dbReference type="Pfam" id="PF00041">
    <property type="entry name" value="fn3"/>
    <property type="match status" value="2"/>
</dbReference>
<dbReference type="Gene3D" id="2.60.40.10">
    <property type="entry name" value="Immunoglobulins"/>
    <property type="match status" value="2"/>
</dbReference>
<dbReference type="PROSITE" id="PS50853">
    <property type="entry name" value="FN3"/>
    <property type="match status" value="2"/>
</dbReference>
<sequence>MGPASTGGAVITEYVATASPGGANCVSPGTQSCTIAGLSNGTGYTFTVTARNVVGVGPASPPSSVARVLAGPGKPKSVVARVAGRGAATVTWKPPASTGGLKVTKYVVKASPSGKGCTTTKLVCAIGGLTDSTDYVFSVQAFNSKGAGLPGQTTPIRTPPTPPKPELTLG</sequence>
<dbReference type="SUPFAM" id="SSF49265">
    <property type="entry name" value="Fibronectin type III"/>
    <property type="match status" value="1"/>
</dbReference>
<dbReference type="PRINTS" id="PR00014">
    <property type="entry name" value="FNTYPEIII"/>
</dbReference>
<evidence type="ECO:0000256" key="1">
    <source>
        <dbReference type="ARBA" id="ARBA00022737"/>
    </source>
</evidence>
<dbReference type="InterPro" id="IPR050964">
    <property type="entry name" value="Striated_Muscle_Regulatory"/>
</dbReference>
<evidence type="ECO:0000313" key="4">
    <source>
        <dbReference type="EMBL" id="CAB4925493.1"/>
    </source>
</evidence>
<dbReference type="SMART" id="SM00060">
    <property type="entry name" value="FN3"/>
    <property type="match status" value="2"/>
</dbReference>
<accession>A0A6J7I3X8</accession>
<dbReference type="InterPro" id="IPR013783">
    <property type="entry name" value="Ig-like_fold"/>
</dbReference>
<gene>
    <name evidence="4" type="ORF">UFOPK3720_00450</name>
</gene>